<dbReference type="InterPro" id="IPR044862">
    <property type="entry name" value="Pro_4_hyd_alph_FE2OG_OXY"/>
</dbReference>
<dbReference type="Gene3D" id="2.60.120.620">
    <property type="entry name" value="q2cbj1_9rhob like domain"/>
    <property type="match status" value="1"/>
</dbReference>
<feature type="region of interest" description="Disordered" evidence="1">
    <location>
        <begin position="229"/>
        <end position="257"/>
    </location>
</feature>
<proteinExistence type="predicted"/>
<protein>
    <submittedName>
        <fullName evidence="3">2OG-Fe(II) oxygenase</fullName>
    </submittedName>
</protein>
<gene>
    <name evidence="3" type="ORF">SCD92_14505</name>
</gene>
<name>A0ABU4S0M2_9GAMM</name>
<accession>A0ABU4S0M2</accession>
<dbReference type="RefSeq" id="WP_302724976.1">
    <property type="nucleotide sequence ID" value="NZ_JAULRU010000836.1"/>
</dbReference>
<evidence type="ECO:0000313" key="4">
    <source>
        <dbReference type="Proteomes" id="UP001273505"/>
    </source>
</evidence>
<sequence length="303" mass="35031">MDNLASSQEFRDWVGEVTGIDQLLYDPHYFGGGSHENLSGQSLDAHVDFTHHPITNWHRRLNLIVYLNHDWQRERGGNICFHKDPHLPPEQDEIIEVVPVFNRAVLFETHNHSWHGFKAVDLPEQESSRSRKSFALYFYTDDRANKVRPHSTIYVEEHIPPEITAVGHTLTAEQSQVIRNGLTRRDHHLSRLYNNITDLMGQLKDAREYIDHLKKFEVELEAVRSAPIAPVAQEAPAPEPVPERGAESDPAQAEDAEKTQLIADLEQVRMREHLLRKRLYDIENATLWKMTGPIRALINKMRK</sequence>
<dbReference type="EMBL" id="JAXAFO010000026">
    <property type="protein sequence ID" value="MDX6850580.1"/>
    <property type="molecule type" value="Genomic_DNA"/>
</dbReference>
<keyword evidence="4" id="KW-1185">Reference proteome</keyword>
<feature type="domain" description="Prolyl 4-hydroxylase alpha subunit Fe(2+) 2OG dioxygenase" evidence="2">
    <location>
        <begin position="39"/>
        <end position="139"/>
    </location>
</feature>
<reference evidence="3 4" key="1">
    <citation type="submission" date="2023-11" db="EMBL/GenBank/DDBJ databases">
        <title>Gilvimarinus fulvus sp. nov., isolated from the surface of Kelp.</title>
        <authorList>
            <person name="Sun Y.Y."/>
            <person name="Gong Y."/>
            <person name="Du Z.J."/>
        </authorList>
    </citation>
    <scope>NUCLEOTIDE SEQUENCE [LARGE SCALE GENOMIC DNA]</scope>
    <source>
        <strain evidence="3 4">SDUM040013</strain>
    </source>
</reference>
<evidence type="ECO:0000259" key="2">
    <source>
        <dbReference type="Pfam" id="PF13640"/>
    </source>
</evidence>
<comment type="caution">
    <text evidence="3">The sequence shown here is derived from an EMBL/GenBank/DDBJ whole genome shotgun (WGS) entry which is preliminary data.</text>
</comment>
<dbReference type="Pfam" id="PF13640">
    <property type="entry name" value="2OG-FeII_Oxy_3"/>
    <property type="match status" value="1"/>
</dbReference>
<evidence type="ECO:0000256" key="1">
    <source>
        <dbReference type="SAM" id="MobiDB-lite"/>
    </source>
</evidence>
<evidence type="ECO:0000313" key="3">
    <source>
        <dbReference type="EMBL" id="MDX6850580.1"/>
    </source>
</evidence>
<dbReference type="Proteomes" id="UP001273505">
    <property type="component" value="Unassembled WGS sequence"/>
</dbReference>
<organism evidence="3 4">
    <name type="scientific">Gilvimarinus gilvus</name>
    <dbReference type="NCBI Taxonomy" id="3058038"/>
    <lineage>
        <taxon>Bacteria</taxon>
        <taxon>Pseudomonadati</taxon>
        <taxon>Pseudomonadota</taxon>
        <taxon>Gammaproteobacteria</taxon>
        <taxon>Cellvibrionales</taxon>
        <taxon>Cellvibrionaceae</taxon>
        <taxon>Gilvimarinus</taxon>
    </lineage>
</organism>